<evidence type="ECO:0000256" key="2">
    <source>
        <dbReference type="ARBA" id="ARBA00023125"/>
    </source>
</evidence>
<dbReference type="STRING" id="35755.UL82_02750"/>
<evidence type="ECO:0000256" key="3">
    <source>
        <dbReference type="ARBA" id="ARBA00023163"/>
    </source>
</evidence>
<evidence type="ECO:0000313" key="7">
    <source>
        <dbReference type="EMBL" id="VEH04526.1"/>
    </source>
</evidence>
<feature type="domain" description="HTH tetR-type" evidence="5">
    <location>
        <begin position="3"/>
        <end position="63"/>
    </location>
</feature>
<keyword evidence="8" id="KW-1185">Reference proteome</keyword>
<dbReference type="Gene3D" id="1.10.357.10">
    <property type="entry name" value="Tetracycline Repressor, domain 2"/>
    <property type="match status" value="1"/>
</dbReference>
<accession>A0A0F6TDC9</accession>
<evidence type="ECO:0000313" key="9">
    <source>
        <dbReference type="Proteomes" id="UP000271380"/>
    </source>
</evidence>
<dbReference type="KEGG" id="cku:UL82_02750"/>
<evidence type="ECO:0000256" key="1">
    <source>
        <dbReference type="ARBA" id="ARBA00023015"/>
    </source>
</evidence>
<dbReference type="HOGENOM" id="CLU_091687_3_0_11"/>
<proteinExistence type="predicted"/>
<dbReference type="AlphaFoldDB" id="A0A0F6TDC9"/>
<dbReference type="PANTHER" id="PTHR30055:SF234">
    <property type="entry name" value="HTH-TYPE TRANSCRIPTIONAL REGULATOR BETI"/>
    <property type="match status" value="1"/>
</dbReference>
<dbReference type="PRINTS" id="PR00455">
    <property type="entry name" value="HTHTETR"/>
</dbReference>
<dbReference type="GO" id="GO:0003700">
    <property type="term" value="F:DNA-binding transcription factor activity"/>
    <property type="evidence" value="ECO:0007669"/>
    <property type="project" value="TreeGrafter"/>
</dbReference>
<keyword evidence="3" id="KW-0804">Transcription</keyword>
<evidence type="ECO:0000313" key="6">
    <source>
        <dbReference type="EMBL" id="AKE40774.1"/>
    </source>
</evidence>
<dbReference type="PANTHER" id="PTHR30055">
    <property type="entry name" value="HTH-TYPE TRANSCRIPTIONAL REGULATOR RUTR"/>
    <property type="match status" value="1"/>
</dbReference>
<feature type="DNA-binding region" description="H-T-H motif" evidence="4">
    <location>
        <begin position="26"/>
        <end position="45"/>
    </location>
</feature>
<organism evidence="6 8">
    <name type="scientific">Corynebacterium kutscheri</name>
    <dbReference type="NCBI Taxonomy" id="35755"/>
    <lineage>
        <taxon>Bacteria</taxon>
        <taxon>Bacillati</taxon>
        <taxon>Actinomycetota</taxon>
        <taxon>Actinomycetes</taxon>
        <taxon>Mycobacteriales</taxon>
        <taxon>Corynebacteriaceae</taxon>
        <taxon>Corynebacterium</taxon>
    </lineage>
</organism>
<reference evidence="6 8" key="1">
    <citation type="journal article" date="2015" name="Genome Announc.">
        <title>Complete Genome Sequence of Corynebacterium kutscheri DSM 20755, a Corynebacterial Type Strain with Remarkably Low G+C Content of Chromosomal DNA.</title>
        <authorList>
            <person name="Ruckert C."/>
            <person name="Albersmeier A."/>
            <person name="Winkler A."/>
            <person name="Tauch A."/>
        </authorList>
    </citation>
    <scope>NUCLEOTIDE SEQUENCE [LARGE SCALE GENOMIC DNA]</scope>
    <source>
        <strain evidence="6 8">DSM 20755</strain>
    </source>
</reference>
<evidence type="ECO:0000259" key="5">
    <source>
        <dbReference type="PROSITE" id="PS50977"/>
    </source>
</evidence>
<dbReference type="EMBL" id="CP011312">
    <property type="protein sequence ID" value="AKE40774.1"/>
    <property type="molecule type" value="Genomic_DNA"/>
</dbReference>
<dbReference type="Proteomes" id="UP000271380">
    <property type="component" value="Chromosome"/>
</dbReference>
<dbReference type="InterPro" id="IPR041479">
    <property type="entry name" value="TetR_CgmR_C"/>
</dbReference>
<dbReference type="InterPro" id="IPR009057">
    <property type="entry name" value="Homeodomain-like_sf"/>
</dbReference>
<keyword evidence="2 4" id="KW-0238">DNA-binding</keyword>
<reference evidence="7 9" key="2">
    <citation type="submission" date="2018-12" db="EMBL/GenBank/DDBJ databases">
        <authorList>
            <consortium name="Pathogen Informatics"/>
        </authorList>
    </citation>
    <scope>NUCLEOTIDE SEQUENCE [LARGE SCALE GENOMIC DNA]</scope>
    <source>
        <strain evidence="7 9">NCTC949</strain>
    </source>
</reference>
<sequence length="178" mass="20057">MRTSKKQLLIKTALELVEKHGLDGLTYEALSQASGLSKSGLIYHFPSRDALLKDMNQFMIEDFEQQLIATAGGTADEVDLLNRLKATLIVLSRSATRAELLLSLEIHNNTELHDAWDNIFYRWGCHQDGIDKEPIFYLCKVIADGMWLHDHISTAPLTQQHREKLIATALALLDSTNI</sequence>
<dbReference type="SUPFAM" id="SSF48498">
    <property type="entry name" value="Tetracyclin repressor-like, C-terminal domain"/>
    <property type="match status" value="1"/>
</dbReference>
<dbReference type="GO" id="GO:0000976">
    <property type="term" value="F:transcription cis-regulatory region binding"/>
    <property type="evidence" value="ECO:0007669"/>
    <property type="project" value="TreeGrafter"/>
</dbReference>
<dbReference type="PROSITE" id="PS50977">
    <property type="entry name" value="HTH_TETR_2"/>
    <property type="match status" value="1"/>
</dbReference>
<dbReference type="EMBL" id="LR134377">
    <property type="protein sequence ID" value="VEH04526.1"/>
    <property type="molecule type" value="Genomic_DNA"/>
</dbReference>
<name>A0A0F6TDC9_9CORY</name>
<dbReference type="InterPro" id="IPR036271">
    <property type="entry name" value="Tet_transcr_reg_TetR-rel_C_sf"/>
</dbReference>
<dbReference type="InterPro" id="IPR001647">
    <property type="entry name" value="HTH_TetR"/>
</dbReference>
<evidence type="ECO:0000313" key="8">
    <source>
        <dbReference type="Proteomes" id="UP000033457"/>
    </source>
</evidence>
<evidence type="ECO:0000256" key="4">
    <source>
        <dbReference type="PROSITE-ProRule" id="PRU00335"/>
    </source>
</evidence>
<keyword evidence="1" id="KW-0805">Transcription regulation</keyword>
<dbReference type="Proteomes" id="UP000033457">
    <property type="component" value="Chromosome"/>
</dbReference>
<dbReference type="RefSeq" id="WP_046438909.1">
    <property type="nucleotide sequence ID" value="NZ_CP011312.1"/>
</dbReference>
<dbReference type="SUPFAM" id="SSF46689">
    <property type="entry name" value="Homeodomain-like"/>
    <property type="match status" value="1"/>
</dbReference>
<dbReference type="Pfam" id="PF17937">
    <property type="entry name" value="TetR_C_28"/>
    <property type="match status" value="1"/>
</dbReference>
<dbReference type="OrthoDB" id="9806334at2"/>
<protein>
    <submittedName>
        <fullName evidence="7">TetR family transcriptional regulator</fullName>
    </submittedName>
    <submittedName>
        <fullName evidence="6">Transcriptional regulator, TetR family</fullName>
    </submittedName>
</protein>
<dbReference type="InterPro" id="IPR050109">
    <property type="entry name" value="HTH-type_TetR-like_transc_reg"/>
</dbReference>
<dbReference type="Pfam" id="PF00440">
    <property type="entry name" value="TetR_N"/>
    <property type="match status" value="1"/>
</dbReference>
<gene>
    <name evidence="7" type="ORF">NCTC949_00141</name>
    <name evidence="6" type="ORF">UL82_02750</name>
</gene>